<evidence type="ECO:0000256" key="2">
    <source>
        <dbReference type="ARBA" id="ARBA00022679"/>
    </source>
</evidence>
<dbReference type="EMBL" id="MLJW01000019">
    <property type="protein sequence ID" value="OIR11733.1"/>
    <property type="molecule type" value="Genomic_DNA"/>
</dbReference>
<evidence type="ECO:0000256" key="3">
    <source>
        <dbReference type="ARBA" id="ARBA00022723"/>
    </source>
</evidence>
<gene>
    <name evidence="9" type="primary">mobA_5</name>
    <name evidence="9" type="ORF">GALL_65890</name>
</gene>
<proteinExistence type="inferred from homology"/>
<evidence type="ECO:0000256" key="1">
    <source>
        <dbReference type="ARBA" id="ARBA00022490"/>
    </source>
</evidence>
<dbReference type="Pfam" id="PF12804">
    <property type="entry name" value="NTP_transf_3"/>
    <property type="match status" value="1"/>
</dbReference>
<dbReference type="AlphaFoldDB" id="A0A1J5T614"/>
<evidence type="ECO:0000313" key="9">
    <source>
        <dbReference type="EMBL" id="OIR11733.1"/>
    </source>
</evidence>
<dbReference type="GO" id="GO:0061603">
    <property type="term" value="F:molybdenum cofactor guanylyltransferase activity"/>
    <property type="evidence" value="ECO:0007669"/>
    <property type="project" value="UniProtKB-EC"/>
</dbReference>
<keyword evidence="3" id="KW-0479">Metal-binding</keyword>
<feature type="domain" description="MobA-like NTP transferase" evidence="8">
    <location>
        <begin position="8"/>
        <end position="159"/>
    </location>
</feature>
<dbReference type="HAMAP" id="MF_00316">
    <property type="entry name" value="MobA"/>
    <property type="match status" value="1"/>
</dbReference>
<evidence type="ECO:0000256" key="5">
    <source>
        <dbReference type="ARBA" id="ARBA00022842"/>
    </source>
</evidence>
<evidence type="ECO:0000256" key="6">
    <source>
        <dbReference type="ARBA" id="ARBA00023134"/>
    </source>
</evidence>
<keyword evidence="5" id="KW-0460">Magnesium</keyword>
<organism evidence="9">
    <name type="scientific">mine drainage metagenome</name>
    <dbReference type="NCBI Taxonomy" id="410659"/>
    <lineage>
        <taxon>unclassified sequences</taxon>
        <taxon>metagenomes</taxon>
        <taxon>ecological metagenomes</taxon>
    </lineage>
</organism>
<dbReference type="InterPro" id="IPR013482">
    <property type="entry name" value="Molybde_CF_guanTrfase"/>
</dbReference>
<dbReference type="Gene3D" id="3.90.550.10">
    <property type="entry name" value="Spore Coat Polysaccharide Biosynthesis Protein SpsA, Chain A"/>
    <property type="match status" value="1"/>
</dbReference>
<dbReference type="GO" id="GO:0006777">
    <property type="term" value="P:Mo-molybdopterin cofactor biosynthetic process"/>
    <property type="evidence" value="ECO:0007669"/>
    <property type="project" value="UniProtKB-KW"/>
</dbReference>
<sequence length="197" mass="21308">MKIMDCTALILAGGDSSRMGRDKAELMLDGKTLLESVTMTMHSVFPKVIVSVRQLRTGVDVPQVRDEHTASGPLAGLAAGMKSAATPWIFAVACDMPFIKPAVIEYLAGRRAGHQAVVPLVRGIPQPLAAFYATSCRDVAEGILNGEGKHSPRALLERLSVCYVNEEQMLAVDPQLRSFFDLDTPQDVAIAMNEVKK</sequence>
<keyword evidence="4" id="KW-0547">Nucleotide-binding</keyword>
<dbReference type="CDD" id="cd02503">
    <property type="entry name" value="MobA"/>
    <property type="match status" value="1"/>
</dbReference>
<protein>
    <submittedName>
        <fullName evidence="9">Putative molybdenum cofactor guanylyltransferase</fullName>
        <ecNumber evidence="9">2.7.7.77</ecNumber>
    </submittedName>
</protein>
<comment type="caution">
    <text evidence="9">The sequence shown here is derived from an EMBL/GenBank/DDBJ whole genome shotgun (WGS) entry which is preliminary data.</text>
</comment>
<evidence type="ECO:0000256" key="4">
    <source>
        <dbReference type="ARBA" id="ARBA00022741"/>
    </source>
</evidence>
<dbReference type="EC" id="2.7.7.77" evidence="9"/>
<dbReference type="InterPro" id="IPR029044">
    <property type="entry name" value="Nucleotide-diphossugar_trans"/>
</dbReference>
<accession>A0A1J5T614</accession>
<evidence type="ECO:0000259" key="8">
    <source>
        <dbReference type="Pfam" id="PF12804"/>
    </source>
</evidence>
<keyword evidence="9" id="KW-0548">Nucleotidyltransferase</keyword>
<dbReference type="PANTHER" id="PTHR19136">
    <property type="entry name" value="MOLYBDENUM COFACTOR GUANYLYLTRANSFERASE"/>
    <property type="match status" value="1"/>
</dbReference>
<reference evidence="9" key="1">
    <citation type="submission" date="2016-10" db="EMBL/GenBank/DDBJ databases">
        <title>Sequence of Gallionella enrichment culture.</title>
        <authorList>
            <person name="Poehlein A."/>
            <person name="Muehling M."/>
            <person name="Daniel R."/>
        </authorList>
    </citation>
    <scope>NUCLEOTIDE SEQUENCE</scope>
</reference>
<keyword evidence="2 9" id="KW-0808">Transferase</keyword>
<keyword evidence="7" id="KW-0501">Molybdenum cofactor biosynthesis</keyword>
<evidence type="ECO:0000256" key="7">
    <source>
        <dbReference type="ARBA" id="ARBA00023150"/>
    </source>
</evidence>
<name>A0A1J5T614_9ZZZZ</name>
<dbReference type="InterPro" id="IPR025877">
    <property type="entry name" value="MobA-like_NTP_Trfase"/>
</dbReference>
<keyword evidence="1" id="KW-0963">Cytoplasm</keyword>
<dbReference type="SUPFAM" id="SSF53448">
    <property type="entry name" value="Nucleotide-diphospho-sugar transferases"/>
    <property type="match status" value="1"/>
</dbReference>
<dbReference type="GO" id="GO:0046872">
    <property type="term" value="F:metal ion binding"/>
    <property type="evidence" value="ECO:0007669"/>
    <property type="project" value="UniProtKB-KW"/>
</dbReference>
<dbReference type="GO" id="GO:0005525">
    <property type="term" value="F:GTP binding"/>
    <property type="evidence" value="ECO:0007669"/>
    <property type="project" value="UniProtKB-KW"/>
</dbReference>
<dbReference type="PANTHER" id="PTHR19136:SF81">
    <property type="entry name" value="MOLYBDENUM COFACTOR GUANYLYLTRANSFERASE"/>
    <property type="match status" value="1"/>
</dbReference>
<keyword evidence="6" id="KW-0342">GTP-binding</keyword>